<dbReference type="RefSeq" id="WP_011220563.1">
    <property type="nucleotide sequence ID" value="NC_006371.1"/>
</dbReference>
<accession>Q6LK26</accession>
<keyword evidence="2" id="KW-1185">Reference proteome</keyword>
<dbReference type="EMBL" id="CR378676">
    <property type="protein sequence ID" value="CAG22354.1"/>
    <property type="molecule type" value="Genomic_DNA"/>
</dbReference>
<evidence type="ECO:0000313" key="1">
    <source>
        <dbReference type="EMBL" id="CAG22354.1"/>
    </source>
</evidence>
<dbReference type="eggNOG" id="ENOG502Z8YR">
    <property type="taxonomic scope" value="Bacteria"/>
</dbReference>
<protein>
    <submittedName>
        <fullName evidence="1">Uncharacterized protein</fullName>
    </submittedName>
</protein>
<name>Q6LK26_PHOPR</name>
<evidence type="ECO:0000313" key="2">
    <source>
        <dbReference type="Proteomes" id="UP000000593"/>
    </source>
</evidence>
<dbReference type="KEGG" id="ppr:PBPRB0481"/>
<dbReference type="HOGENOM" id="CLU_2524635_0_0_6"/>
<proteinExistence type="predicted"/>
<reference evidence="2" key="1">
    <citation type="journal article" date="2005" name="Science">
        <title>Life at depth: Photobacterium profundum genome sequence and expression analysis.</title>
        <authorList>
            <person name="Vezzi A."/>
            <person name="Campanaro S."/>
            <person name="D'Angelo M."/>
            <person name="Simonato F."/>
            <person name="Vitulo N."/>
            <person name="Lauro F.M."/>
            <person name="Cestaro A."/>
            <person name="Malacrida G."/>
            <person name="Simionati B."/>
            <person name="Cannata N."/>
            <person name="Romualdi C."/>
            <person name="Bartlett D.H."/>
            <person name="Valle G."/>
        </authorList>
    </citation>
    <scope>NUCLEOTIDE SEQUENCE [LARGE SCALE GENOMIC DNA]</scope>
    <source>
        <strain evidence="2">ATCC BAA-1253 / SS9</strain>
    </source>
</reference>
<dbReference type="AlphaFoldDB" id="Q6LK26"/>
<sequence length="84" mass="9428">MLTSIDLNQRSANPASYQAQADSVFAIHLQRLGFRLLFGYSNEGELCRILVAPQKIGLLRRLLLRMMAKIARNTIEDKGAPKTL</sequence>
<organism evidence="1 2">
    <name type="scientific">Photobacterium profundum (strain SS9)</name>
    <dbReference type="NCBI Taxonomy" id="298386"/>
    <lineage>
        <taxon>Bacteria</taxon>
        <taxon>Pseudomonadati</taxon>
        <taxon>Pseudomonadota</taxon>
        <taxon>Gammaproteobacteria</taxon>
        <taxon>Vibrionales</taxon>
        <taxon>Vibrionaceae</taxon>
        <taxon>Photobacterium</taxon>
    </lineage>
</organism>
<dbReference type="STRING" id="298386.PBPRB0481"/>
<gene>
    <name evidence="1" type="ordered locus">PBPRB0481</name>
</gene>
<dbReference type="Proteomes" id="UP000000593">
    <property type="component" value="Chromosome 2"/>
</dbReference>